<keyword evidence="10" id="KW-1185">Reference proteome</keyword>
<evidence type="ECO:0000259" key="8">
    <source>
        <dbReference type="SMART" id="SM00906"/>
    </source>
</evidence>
<sequence>MSPLTPAPSASPTHQDPSRPPQHLQQLRAPTGSIAASVAASPSTTTTTRSYGQPNSSRSAPEQAVSSTSSPANTASISACTKASHVETKTLHFPDLAFHLHNEHRLAGQSQSQPQPQVVTKMTKCVTHKTRLLGQSHWVNAVTVLSDIIDLLQRYLRDPTSKLLVTEKRCKRLAKVIKARRRPPWPCPPTPELPNRLVCDALVECYLDTSEAIFRVLHIPSFRRDYEAVWDRSRDPDPAFLVQLKLVLAIGSAAYDPGFSLRPHAMRWVYEAQTWLSAPEFKSRLNIPALQTNILVLMARQAAGVGEDMVWTSMGTTVRIAIYMGLHRDTAGLGLATVTFLVAEMRRRLWNTILELTLQSSLISGAPPLINLDEFDTEPPGNFDDDQLSDQGGEDPMPRPEGHFTQTTIAIALRGLFPQRLAVAKHLNDLSSRLAYSETLNLDAQLREAYRALTHRLQTCRTPQKGPSDLELRIVDLILRWYSIVLHFPFFAPSLREAEFAFSRRVVVENALRLWRTAFPRPLSLPDDSADDPLARIAINGSGFFRTTAVQGLVGIALELKTLAREEQVLSLGPVEMRPDLLLALDDFKLWAWKSLETGQTNAKCYLVASIVHAQFEAARKGLRQEDTQAFMLKEAEAAEERALGLLEEIEARGRQPEGDAVVDVGVDLGPGLDLPAGLSVDWDYLVSYQESVAGCNYC</sequence>
<feature type="compositionally biased region" description="Low complexity" evidence="7">
    <location>
        <begin position="33"/>
        <end position="50"/>
    </location>
</feature>
<feature type="domain" description="Xylanolytic transcriptional activator regulatory" evidence="8">
    <location>
        <begin position="310"/>
        <end position="386"/>
    </location>
</feature>
<keyword evidence="4" id="KW-0238">DNA-binding</keyword>
<keyword evidence="1" id="KW-0479">Metal-binding</keyword>
<keyword evidence="3" id="KW-0805">Transcription regulation</keyword>
<feature type="compositionally biased region" description="Acidic residues" evidence="7">
    <location>
        <begin position="374"/>
        <end position="388"/>
    </location>
</feature>
<feature type="compositionally biased region" description="Polar residues" evidence="7">
    <location>
        <begin position="51"/>
        <end position="74"/>
    </location>
</feature>
<evidence type="ECO:0000256" key="1">
    <source>
        <dbReference type="ARBA" id="ARBA00022723"/>
    </source>
</evidence>
<dbReference type="GO" id="GO:0008270">
    <property type="term" value="F:zinc ion binding"/>
    <property type="evidence" value="ECO:0007669"/>
    <property type="project" value="InterPro"/>
</dbReference>
<feature type="region of interest" description="Disordered" evidence="7">
    <location>
        <begin position="374"/>
        <end position="399"/>
    </location>
</feature>
<dbReference type="PANTHER" id="PTHR31944:SF131">
    <property type="entry name" value="HEME-RESPONSIVE ZINC FINGER TRANSCRIPTION FACTOR HAP1"/>
    <property type="match status" value="1"/>
</dbReference>
<dbReference type="CDD" id="cd12148">
    <property type="entry name" value="fungal_TF_MHR"/>
    <property type="match status" value="1"/>
</dbReference>
<dbReference type="InterPro" id="IPR007219">
    <property type="entry name" value="XnlR_reg_dom"/>
</dbReference>
<evidence type="ECO:0000256" key="4">
    <source>
        <dbReference type="ARBA" id="ARBA00023125"/>
    </source>
</evidence>
<dbReference type="AlphaFoldDB" id="A0AAN6Q1Q0"/>
<keyword evidence="5" id="KW-0804">Transcription</keyword>
<evidence type="ECO:0000313" key="9">
    <source>
        <dbReference type="EMBL" id="KAK4101136.1"/>
    </source>
</evidence>
<dbReference type="GO" id="GO:0000978">
    <property type="term" value="F:RNA polymerase II cis-regulatory region sequence-specific DNA binding"/>
    <property type="evidence" value="ECO:0007669"/>
    <property type="project" value="TreeGrafter"/>
</dbReference>
<proteinExistence type="predicted"/>
<evidence type="ECO:0000256" key="2">
    <source>
        <dbReference type="ARBA" id="ARBA00022833"/>
    </source>
</evidence>
<evidence type="ECO:0000256" key="3">
    <source>
        <dbReference type="ARBA" id="ARBA00023015"/>
    </source>
</evidence>
<dbReference type="Proteomes" id="UP001305647">
    <property type="component" value="Unassembled WGS sequence"/>
</dbReference>
<gene>
    <name evidence="9" type="ORF">N658DRAFT_81010</name>
</gene>
<reference evidence="9" key="2">
    <citation type="submission" date="2023-05" db="EMBL/GenBank/DDBJ databases">
        <authorList>
            <consortium name="Lawrence Berkeley National Laboratory"/>
            <person name="Steindorff A."/>
            <person name="Hensen N."/>
            <person name="Bonometti L."/>
            <person name="Westerberg I."/>
            <person name="Brannstrom I.O."/>
            <person name="Guillou S."/>
            <person name="Cros-Aarteil S."/>
            <person name="Calhoun S."/>
            <person name="Haridas S."/>
            <person name="Kuo A."/>
            <person name="Mondo S."/>
            <person name="Pangilinan J."/>
            <person name="Riley R."/>
            <person name="Labutti K."/>
            <person name="Andreopoulos B."/>
            <person name="Lipzen A."/>
            <person name="Chen C."/>
            <person name="Yanf M."/>
            <person name="Daum C."/>
            <person name="Ng V."/>
            <person name="Clum A."/>
            <person name="Ohm R."/>
            <person name="Martin F."/>
            <person name="Silar P."/>
            <person name="Natvig D."/>
            <person name="Lalanne C."/>
            <person name="Gautier V."/>
            <person name="Ament-Velasquez S.L."/>
            <person name="Kruys A."/>
            <person name="Hutchinson M.I."/>
            <person name="Powell A.J."/>
            <person name="Barry K."/>
            <person name="Miller A.N."/>
            <person name="Grigoriev I.V."/>
            <person name="Debuchy R."/>
            <person name="Gladieux P."/>
            <person name="Thoren M.H."/>
            <person name="Johannesson H."/>
        </authorList>
    </citation>
    <scope>NUCLEOTIDE SEQUENCE</scope>
    <source>
        <strain evidence="9">CBS 757.83</strain>
    </source>
</reference>
<keyword evidence="2" id="KW-0862">Zinc</keyword>
<evidence type="ECO:0000256" key="5">
    <source>
        <dbReference type="ARBA" id="ARBA00023163"/>
    </source>
</evidence>
<dbReference type="EMBL" id="MU863637">
    <property type="protein sequence ID" value="KAK4101136.1"/>
    <property type="molecule type" value="Genomic_DNA"/>
</dbReference>
<accession>A0AAN6Q1Q0</accession>
<protein>
    <recommendedName>
        <fullName evidence="8">Xylanolytic transcriptional activator regulatory domain-containing protein</fullName>
    </recommendedName>
</protein>
<feature type="region of interest" description="Disordered" evidence="7">
    <location>
        <begin position="1"/>
        <end position="74"/>
    </location>
</feature>
<dbReference type="InterPro" id="IPR051430">
    <property type="entry name" value="Fungal_TF_Env_Response"/>
</dbReference>
<dbReference type="PANTHER" id="PTHR31944">
    <property type="entry name" value="HEME-RESPONSIVE ZINC FINGER TRANSCRIPTION FACTOR HAP1"/>
    <property type="match status" value="1"/>
</dbReference>
<reference evidence="9" key="1">
    <citation type="journal article" date="2023" name="Mol. Phylogenet. Evol.">
        <title>Genome-scale phylogeny and comparative genomics of the fungal order Sordariales.</title>
        <authorList>
            <person name="Hensen N."/>
            <person name="Bonometti L."/>
            <person name="Westerberg I."/>
            <person name="Brannstrom I.O."/>
            <person name="Guillou S."/>
            <person name="Cros-Aarteil S."/>
            <person name="Calhoun S."/>
            <person name="Haridas S."/>
            <person name="Kuo A."/>
            <person name="Mondo S."/>
            <person name="Pangilinan J."/>
            <person name="Riley R."/>
            <person name="LaButti K."/>
            <person name="Andreopoulos B."/>
            <person name="Lipzen A."/>
            <person name="Chen C."/>
            <person name="Yan M."/>
            <person name="Daum C."/>
            <person name="Ng V."/>
            <person name="Clum A."/>
            <person name="Steindorff A."/>
            <person name="Ohm R.A."/>
            <person name="Martin F."/>
            <person name="Silar P."/>
            <person name="Natvig D.O."/>
            <person name="Lalanne C."/>
            <person name="Gautier V."/>
            <person name="Ament-Velasquez S.L."/>
            <person name="Kruys A."/>
            <person name="Hutchinson M.I."/>
            <person name="Powell A.J."/>
            <person name="Barry K."/>
            <person name="Miller A.N."/>
            <person name="Grigoriev I.V."/>
            <person name="Debuchy R."/>
            <person name="Gladieux P."/>
            <person name="Hiltunen Thoren M."/>
            <person name="Johannesson H."/>
        </authorList>
    </citation>
    <scope>NUCLEOTIDE SEQUENCE</scope>
    <source>
        <strain evidence="9">CBS 757.83</strain>
    </source>
</reference>
<dbReference type="GO" id="GO:0001228">
    <property type="term" value="F:DNA-binding transcription activator activity, RNA polymerase II-specific"/>
    <property type="evidence" value="ECO:0007669"/>
    <property type="project" value="TreeGrafter"/>
</dbReference>
<dbReference type="Pfam" id="PF04082">
    <property type="entry name" value="Fungal_trans"/>
    <property type="match status" value="1"/>
</dbReference>
<feature type="compositionally biased region" description="Low complexity" evidence="7">
    <location>
        <begin position="1"/>
        <end position="13"/>
    </location>
</feature>
<dbReference type="SMART" id="SM00906">
    <property type="entry name" value="Fungal_trans"/>
    <property type="match status" value="1"/>
</dbReference>
<comment type="caution">
    <text evidence="9">The sequence shown here is derived from an EMBL/GenBank/DDBJ whole genome shotgun (WGS) entry which is preliminary data.</text>
</comment>
<dbReference type="GO" id="GO:0005634">
    <property type="term" value="C:nucleus"/>
    <property type="evidence" value="ECO:0007669"/>
    <property type="project" value="TreeGrafter"/>
</dbReference>
<organism evidence="9 10">
    <name type="scientific">Parathielavia hyrcaniae</name>
    <dbReference type="NCBI Taxonomy" id="113614"/>
    <lineage>
        <taxon>Eukaryota</taxon>
        <taxon>Fungi</taxon>
        <taxon>Dikarya</taxon>
        <taxon>Ascomycota</taxon>
        <taxon>Pezizomycotina</taxon>
        <taxon>Sordariomycetes</taxon>
        <taxon>Sordariomycetidae</taxon>
        <taxon>Sordariales</taxon>
        <taxon>Chaetomiaceae</taxon>
        <taxon>Parathielavia</taxon>
    </lineage>
</organism>
<dbReference type="GO" id="GO:0006351">
    <property type="term" value="P:DNA-templated transcription"/>
    <property type="evidence" value="ECO:0007669"/>
    <property type="project" value="InterPro"/>
</dbReference>
<name>A0AAN6Q1Q0_9PEZI</name>
<keyword evidence="6" id="KW-0539">Nucleus</keyword>
<evidence type="ECO:0000256" key="6">
    <source>
        <dbReference type="ARBA" id="ARBA00023242"/>
    </source>
</evidence>
<evidence type="ECO:0000313" key="10">
    <source>
        <dbReference type="Proteomes" id="UP001305647"/>
    </source>
</evidence>
<evidence type="ECO:0000256" key="7">
    <source>
        <dbReference type="SAM" id="MobiDB-lite"/>
    </source>
</evidence>